<organism evidence="7 8">
    <name type="scientific">Fomitopsis schrenkii</name>
    <name type="common">Brown rot fungus</name>
    <dbReference type="NCBI Taxonomy" id="2126942"/>
    <lineage>
        <taxon>Eukaryota</taxon>
        <taxon>Fungi</taxon>
        <taxon>Dikarya</taxon>
        <taxon>Basidiomycota</taxon>
        <taxon>Agaricomycotina</taxon>
        <taxon>Agaricomycetes</taxon>
        <taxon>Polyporales</taxon>
        <taxon>Fomitopsis</taxon>
    </lineage>
</organism>
<gene>
    <name evidence="7" type="ORF">FOMPIDRAFT_1114654</name>
</gene>
<dbReference type="PANTHER" id="PTHR16056:SF2">
    <property type="entry name" value="TESTIS-EXPRESSED PROTEIN 10"/>
    <property type="match status" value="1"/>
</dbReference>
<dbReference type="HOGENOM" id="CLU_013988_0_0_1"/>
<evidence type="ECO:0000313" key="8">
    <source>
        <dbReference type="Proteomes" id="UP000015241"/>
    </source>
</evidence>
<evidence type="ECO:0000256" key="3">
    <source>
        <dbReference type="ARBA" id="ARBA00006427"/>
    </source>
</evidence>
<evidence type="ECO:0000256" key="4">
    <source>
        <dbReference type="ARBA" id="ARBA00023242"/>
    </source>
</evidence>
<comment type="similarity">
    <text evidence="3 5">Belongs to the IPI1/TEX10 family.</text>
</comment>
<evidence type="ECO:0000256" key="1">
    <source>
        <dbReference type="ARBA" id="ARBA00002355"/>
    </source>
</evidence>
<dbReference type="InterPro" id="IPR016024">
    <property type="entry name" value="ARM-type_fold"/>
</dbReference>
<keyword evidence="4 5" id="KW-0539">Nucleus</keyword>
<dbReference type="Pfam" id="PF12333">
    <property type="entry name" value="Ipi1_N"/>
    <property type="match status" value="1"/>
</dbReference>
<sequence length="745" mass="81102">MPKISKKQKDKAADFAKAKLKLGKGKKAPSNAVDTSFKARSIALPSQSIVQTKDSDTPTTKRKLTFGDLVAQLKHYNTGTRKDAILGLRELLDGYPTLIQTHLTSLVSNCTRLIADEDASVRRTLLSFLAWLLPQIPQAMLKEDLIPHSPVLLLFTTSAQTHIFPEIRIDAIRFLDLFLEHIPDIVTEGWAHSTESHGRRVLEGYLGVLNAGTTFGEGGDTGPVQATSTASVVLSSASKLVILKSLASFLNHALSTPTTSNHAGPSSSTCSIPTWFLSPSFASPEAFEAFDSLLRPTLQSARGMPLSEVWQEEADIEVNFESFYGDFSPAFAPINEGFSLQELSHIDITASGMSSDSSARMSFVAHLARTLHPTLVSTFLDCAPTVCSPSARPPETELQMVQVVGDICRCLYGAVLREPSNATKAYGTAVEDLTIMLGYFLPYFPFTSGGSIAARRDIKVDQAFQELNLIHCELTSYLVLAGPQTQEHVSPTSAHKKPRWRAPRPSAPAQALQVARVSEYVMHLLRGETSTGSALARPVAPAAYSALLPTIWSLLSSEGGGSADAGAVLRVVVEHAMKAGSTSLAKRCTIDFLGRFVLLEREAEYLGACAVGRNAADDRLLEEWVVHLAQVLWELWASSLSTTETILRVFLRLCQRRSPLMRDQVLSSLRSRMVPYFTVNHPTRGRLLGPFTRLPSAPLRRLALDVAVTLGIQETGEFQGAVSEAVNGTGEESYWLSLWAPSVTK</sequence>
<dbReference type="SUPFAM" id="SSF48371">
    <property type="entry name" value="ARM repeat"/>
    <property type="match status" value="1"/>
</dbReference>
<dbReference type="STRING" id="743788.S8EFS8"/>
<keyword evidence="5" id="KW-0690">Ribosome biogenesis</keyword>
<reference evidence="7 8" key="1">
    <citation type="journal article" date="2012" name="Science">
        <title>The Paleozoic origin of enzymatic lignin decomposition reconstructed from 31 fungal genomes.</title>
        <authorList>
            <person name="Floudas D."/>
            <person name="Binder M."/>
            <person name="Riley R."/>
            <person name="Barry K."/>
            <person name="Blanchette R.A."/>
            <person name="Henrissat B."/>
            <person name="Martinez A.T."/>
            <person name="Otillar R."/>
            <person name="Spatafora J.W."/>
            <person name="Yadav J.S."/>
            <person name="Aerts A."/>
            <person name="Benoit I."/>
            <person name="Boyd A."/>
            <person name="Carlson A."/>
            <person name="Copeland A."/>
            <person name="Coutinho P.M."/>
            <person name="de Vries R.P."/>
            <person name="Ferreira P."/>
            <person name="Findley K."/>
            <person name="Foster B."/>
            <person name="Gaskell J."/>
            <person name="Glotzer D."/>
            <person name="Gorecki P."/>
            <person name="Heitman J."/>
            <person name="Hesse C."/>
            <person name="Hori C."/>
            <person name="Igarashi K."/>
            <person name="Jurgens J.A."/>
            <person name="Kallen N."/>
            <person name="Kersten P."/>
            <person name="Kohler A."/>
            <person name="Kuees U."/>
            <person name="Kumar T.K.A."/>
            <person name="Kuo A."/>
            <person name="LaButti K."/>
            <person name="Larrondo L.F."/>
            <person name="Lindquist E."/>
            <person name="Ling A."/>
            <person name="Lombard V."/>
            <person name="Lucas S."/>
            <person name="Lundell T."/>
            <person name="Martin R."/>
            <person name="McLaughlin D.J."/>
            <person name="Morgenstern I."/>
            <person name="Morin E."/>
            <person name="Murat C."/>
            <person name="Nagy L.G."/>
            <person name="Nolan M."/>
            <person name="Ohm R.A."/>
            <person name="Patyshakuliyeva A."/>
            <person name="Rokas A."/>
            <person name="Ruiz-Duenas F.J."/>
            <person name="Sabat G."/>
            <person name="Salamov A."/>
            <person name="Samejima M."/>
            <person name="Schmutz J."/>
            <person name="Slot J.C."/>
            <person name="St John F."/>
            <person name="Stenlid J."/>
            <person name="Sun H."/>
            <person name="Sun S."/>
            <person name="Syed K."/>
            <person name="Tsang A."/>
            <person name="Wiebenga A."/>
            <person name="Young D."/>
            <person name="Pisabarro A."/>
            <person name="Eastwood D.C."/>
            <person name="Martin F."/>
            <person name="Cullen D."/>
            <person name="Grigoriev I.V."/>
            <person name="Hibbett D.S."/>
        </authorList>
    </citation>
    <scope>NUCLEOTIDE SEQUENCE</scope>
    <source>
        <strain evidence="8">FP-58527</strain>
    </source>
</reference>
<dbReference type="Gene3D" id="1.25.10.10">
    <property type="entry name" value="Leucine-rich Repeat Variant"/>
    <property type="match status" value="1"/>
</dbReference>
<dbReference type="PANTHER" id="PTHR16056">
    <property type="entry name" value="REGULATOR OF MICROTUBULE DYNAMICS PROTEIN"/>
    <property type="match status" value="1"/>
</dbReference>
<dbReference type="GO" id="GO:0005634">
    <property type="term" value="C:nucleus"/>
    <property type="evidence" value="ECO:0007669"/>
    <property type="project" value="UniProtKB-SubCell"/>
</dbReference>
<dbReference type="InParanoid" id="S8EFS8"/>
<dbReference type="eggNOG" id="KOG2149">
    <property type="taxonomic scope" value="Eukaryota"/>
</dbReference>
<dbReference type="OrthoDB" id="361362at2759"/>
<evidence type="ECO:0000256" key="2">
    <source>
        <dbReference type="ARBA" id="ARBA00004123"/>
    </source>
</evidence>
<name>S8EFS8_FOMSC</name>
<dbReference type="GO" id="GO:0120330">
    <property type="term" value="C:rixosome complex"/>
    <property type="evidence" value="ECO:0007669"/>
    <property type="project" value="UniProtKB-UniRule"/>
</dbReference>
<keyword evidence="5" id="KW-0698">rRNA processing</keyword>
<accession>S8EFS8</accession>
<dbReference type="AlphaFoldDB" id="S8EFS8"/>
<dbReference type="InterPro" id="IPR024679">
    <property type="entry name" value="Ipi1_N"/>
</dbReference>
<proteinExistence type="inferred from homology"/>
<keyword evidence="8" id="KW-1185">Reference proteome</keyword>
<feature type="domain" description="Pre-rRNA-processing protein Ipi1 N-terminal" evidence="6">
    <location>
        <begin position="143"/>
        <end position="250"/>
    </location>
</feature>
<protein>
    <recommendedName>
        <fullName evidence="5">Pre-rRNA-processing protein</fullName>
    </recommendedName>
</protein>
<comment type="subcellular location">
    <subcellularLocation>
        <location evidence="2 5">Nucleus</location>
    </subcellularLocation>
</comment>
<evidence type="ECO:0000256" key="5">
    <source>
        <dbReference type="RuleBase" id="RU368021"/>
    </source>
</evidence>
<comment type="subunit">
    <text evidence="5">Component of the RIX1 complex.</text>
</comment>
<dbReference type="EMBL" id="KE504128">
    <property type="protein sequence ID" value="EPT03937.1"/>
    <property type="molecule type" value="Genomic_DNA"/>
</dbReference>
<dbReference type="Proteomes" id="UP000015241">
    <property type="component" value="Unassembled WGS sequence"/>
</dbReference>
<comment type="function">
    <text evidence="1 5">Component of the RIX1 complex required for processing of ITS2 sequences from 35S pre-rRNA.</text>
</comment>
<evidence type="ECO:0000259" key="6">
    <source>
        <dbReference type="Pfam" id="PF12333"/>
    </source>
</evidence>
<evidence type="ECO:0000313" key="7">
    <source>
        <dbReference type="EMBL" id="EPT03937.1"/>
    </source>
</evidence>
<dbReference type="GO" id="GO:0006364">
    <property type="term" value="P:rRNA processing"/>
    <property type="evidence" value="ECO:0007669"/>
    <property type="project" value="UniProtKB-UniRule"/>
</dbReference>
<dbReference type="InterPro" id="IPR011989">
    <property type="entry name" value="ARM-like"/>
</dbReference>